<gene>
    <name evidence="1" type="ORF">A8709_15035</name>
</gene>
<dbReference type="STRING" id="512399.A8709_15035"/>
<dbReference type="Gene3D" id="2.70.98.10">
    <property type="match status" value="1"/>
</dbReference>
<keyword evidence="2" id="KW-1185">Reference proteome</keyword>
<dbReference type="GO" id="GO:0030246">
    <property type="term" value="F:carbohydrate binding"/>
    <property type="evidence" value="ECO:0007669"/>
    <property type="project" value="InterPro"/>
</dbReference>
<dbReference type="GO" id="GO:0003824">
    <property type="term" value="F:catalytic activity"/>
    <property type="evidence" value="ECO:0007669"/>
    <property type="project" value="InterPro"/>
</dbReference>
<sequence length="308" mass="34790">MVHIATGTYKGFPSITMESEQIRIETIPELGGKIVSIVYKPTGKEWLLDSGHRRLRTPVYGSTFTDWDMSGWDECFPTINTCPSFVNDGVHLPDHGELWALPWENTVEEEAVVSSVRSPHLPYQFTRRITFASAERVRLDYRVDNRGDQPLPFLWVPHPQFAVSEPTRILLPTFTEGMLCVYGGLTLKQGESYDWDGVSRLSPVVNGDGQKFYYQGEVPTGWSGLYGEESGNYLIVSVPPEKVPYLGVWIDRGMFNDRVTCALEPSIGYYDSLERAIENGTAEVIPAFSSFEWHLELTLGVGDWHETI</sequence>
<evidence type="ECO:0000313" key="2">
    <source>
        <dbReference type="Proteomes" id="UP000093309"/>
    </source>
</evidence>
<dbReference type="EMBL" id="LYPC01000014">
    <property type="protein sequence ID" value="OCT15393.1"/>
    <property type="molecule type" value="Genomic_DNA"/>
</dbReference>
<accession>A0A1C1A4B1</accession>
<protein>
    <recommendedName>
        <fullName evidence="3">Galactose mutarotase</fullName>
    </recommendedName>
</protein>
<reference evidence="2" key="1">
    <citation type="submission" date="2016-05" db="EMBL/GenBank/DDBJ databases">
        <title>Paenibacillus oryzae. sp. nov., isolated from the rice root.</title>
        <authorList>
            <person name="Zhang J."/>
            <person name="Zhang X."/>
        </authorList>
    </citation>
    <scope>NUCLEOTIDE SEQUENCE [LARGE SCALE GENOMIC DNA]</scope>
    <source>
        <strain evidence="2">KCTC13222</strain>
    </source>
</reference>
<dbReference type="Proteomes" id="UP000093309">
    <property type="component" value="Unassembled WGS sequence"/>
</dbReference>
<dbReference type="AlphaFoldDB" id="A0A1C1A4B1"/>
<comment type="caution">
    <text evidence="1">The sequence shown here is derived from an EMBL/GenBank/DDBJ whole genome shotgun (WGS) entry which is preliminary data.</text>
</comment>
<dbReference type="GO" id="GO:0005975">
    <property type="term" value="P:carbohydrate metabolic process"/>
    <property type="evidence" value="ECO:0007669"/>
    <property type="project" value="InterPro"/>
</dbReference>
<organism evidence="1 2">
    <name type="scientific">Paenibacillus pectinilyticus</name>
    <dbReference type="NCBI Taxonomy" id="512399"/>
    <lineage>
        <taxon>Bacteria</taxon>
        <taxon>Bacillati</taxon>
        <taxon>Bacillota</taxon>
        <taxon>Bacilli</taxon>
        <taxon>Bacillales</taxon>
        <taxon>Paenibacillaceae</taxon>
        <taxon>Paenibacillus</taxon>
    </lineage>
</organism>
<proteinExistence type="predicted"/>
<evidence type="ECO:0008006" key="3">
    <source>
        <dbReference type="Google" id="ProtNLM"/>
    </source>
</evidence>
<dbReference type="InterPro" id="IPR011013">
    <property type="entry name" value="Gal_mutarotase_sf_dom"/>
</dbReference>
<name>A0A1C1A4B1_9BACL</name>
<dbReference type="InterPro" id="IPR014718">
    <property type="entry name" value="GH-type_carb-bd"/>
</dbReference>
<evidence type="ECO:0000313" key="1">
    <source>
        <dbReference type="EMBL" id="OCT15393.1"/>
    </source>
</evidence>
<dbReference type="RefSeq" id="WP_065852304.1">
    <property type="nucleotide sequence ID" value="NZ_LYPC01000014.1"/>
</dbReference>
<dbReference type="OrthoDB" id="113447at2"/>
<dbReference type="SUPFAM" id="SSF74650">
    <property type="entry name" value="Galactose mutarotase-like"/>
    <property type="match status" value="1"/>
</dbReference>